<dbReference type="Pfam" id="PF08713">
    <property type="entry name" value="DNA_alkylation"/>
    <property type="match status" value="1"/>
</dbReference>
<dbReference type="EMBL" id="JBHMDO010000039">
    <property type="protein sequence ID" value="MFB9329110.1"/>
    <property type="molecule type" value="Genomic_DNA"/>
</dbReference>
<sequence length="229" mass="26864">MEANSWIRRQLMEAAEDQYRLFSSSLIPNIDNVMGVRLPLVRKVAGQLSKGDWRTYLDHAKDDYFEETMMQGMVIAQVDAELPEWQSRIASFVPKINNWSVCDTFCNDLKRTKRHLPEMWAFLEPYFASREAYELRFAIVMLLHYYLNNDYIVRVLSLLDAVDHPDYYVKMGVAWAVSISFIKQPDATLSYLRANRLDDFTYNKSLQKIVESHQVDAETKAMIRGMKRK</sequence>
<evidence type="ECO:0000313" key="2">
    <source>
        <dbReference type="Proteomes" id="UP001589747"/>
    </source>
</evidence>
<accession>A0ABV5KV48</accession>
<dbReference type="PANTHER" id="PTHR34070">
    <property type="entry name" value="ARMADILLO-TYPE FOLD"/>
    <property type="match status" value="1"/>
</dbReference>
<dbReference type="RefSeq" id="WP_377499061.1">
    <property type="nucleotide sequence ID" value="NZ_JBHMDO010000039.1"/>
</dbReference>
<gene>
    <name evidence="1" type="ORF">ACFFSY_24505</name>
</gene>
<comment type="caution">
    <text evidence="1">The sequence shown here is derived from an EMBL/GenBank/DDBJ whole genome shotgun (WGS) entry which is preliminary data.</text>
</comment>
<keyword evidence="2" id="KW-1185">Reference proteome</keyword>
<dbReference type="Gene3D" id="1.25.10.90">
    <property type="match status" value="1"/>
</dbReference>
<dbReference type="SUPFAM" id="SSF48371">
    <property type="entry name" value="ARM repeat"/>
    <property type="match status" value="1"/>
</dbReference>
<evidence type="ECO:0000313" key="1">
    <source>
        <dbReference type="EMBL" id="MFB9329110.1"/>
    </source>
</evidence>
<dbReference type="InterPro" id="IPR014825">
    <property type="entry name" value="DNA_alkylation"/>
</dbReference>
<dbReference type="PANTHER" id="PTHR34070:SF1">
    <property type="entry name" value="DNA ALKYLATION REPAIR PROTEIN"/>
    <property type="match status" value="1"/>
</dbReference>
<dbReference type="InterPro" id="IPR016024">
    <property type="entry name" value="ARM-type_fold"/>
</dbReference>
<dbReference type="Proteomes" id="UP001589747">
    <property type="component" value="Unassembled WGS sequence"/>
</dbReference>
<protein>
    <submittedName>
        <fullName evidence="1">DNA alkylation repair protein</fullName>
    </submittedName>
</protein>
<dbReference type="CDD" id="cd06561">
    <property type="entry name" value="AlkD_like"/>
    <property type="match status" value="1"/>
</dbReference>
<proteinExistence type="predicted"/>
<reference evidence="1 2" key="1">
    <citation type="submission" date="2024-09" db="EMBL/GenBank/DDBJ databases">
        <authorList>
            <person name="Sun Q."/>
            <person name="Mori K."/>
        </authorList>
    </citation>
    <scope>NUCLEOTIDE SEQUENCE [LARGE SCALE GENOMIC DNA]</scope>
    <source>
        <strain evidence="1 2">TISTR 2452</strain>
    </source>
</reference>
<name>A0ABV5KV48_9BACL</name>
<organism evidence="1 2">
    <name type="scientific">Paenibacillus aurantiacus</name>
    <dbReference type="NCBI Taxonomy" id="1936118"/>
    <lineage>
        <taxon>Bacteria</taxon>
        <taxon>Bacillati</taxon>
        <taxon>Bacillota</taxon>
        <taxon>Bacilli</taxon>
        <taxon>Bacillales</taxon>
        <taxon>Paenibacillaceae</taxon>
        <taxon>Paenibacillus</taxon>
    </lineage>
</organism>